<dbReference type="GeneID" id="16078777"/>
<dbReference type="PANTHER" id="PTHR15544:SF0">
    <property type="entry name" value="TETRATRICOPEPTIDE REPEAT PROTEIN 33"/>
    <property type="match status" value="1"/>
</dbReference>
<dbReference type="InParanoid" id="F2TX97"/>
<dbReference type="RefSeq" id="XP_004998181.1">
    <property type="nucleotide sequence ID" value="XM_004998124.1"/>
</dbReference>
<dbReference type="PANTHER" id="PTHR15544">
    <property type="entry name" value="OSMOSIS RESPONSIVE FACTOR"/>
    <property type="match status" value="1"/>
</dbReference>
<dbReference type="AlphaFoldDB" id="F2TX97"/>
<dbReference type="OrthoDB" id="2423701at2759"/>
<proteinExistence type="predicted"/>
<evidence type="ECO:0000313" key="2">
    <source>
        <dbReference type="EMBL" id="EGD76006.1"/>
    </source>
</evidence>
<feature type="compositionally biased region" description="Acidic residues" evidence="1">
    <location>
        <begin position="28"/>
        <end position="37"/>
    </location>
</feature>
<dbReference type="Proteomes" id="UP000007799">
    <property type="component" value="Unassembled WGS sequence"/>
</dbReference>
<protein>
    <recommendedName>
        <fullName evidence="4">Tetratricopeptide repeat protein 33</fullName>
    </recommendedName>
</protein>
<sequence length="230" mass="25858">MEEEERDRGAVVQLQLRKQKRRMHPAFQEEDDDDDDSDDHHGADTGSLLTKRAHTTAICLEDTEAKAKRLTSEGVTLAVDGKYGHAIGRWNEAIALEPTPERLEMKAQALMEMYQYFPAIQAAEEALRLRPEWPAALLTLGRAQLNFGELLLAEATLVKAIAILARSSHTGDKQDPASNDSNATTTDEGGEQRRQAQDDLWFVQELIQRKRSQGLEPHDRRPHQPPKPPP</sequence>
<dbReference type="InterPro" id="IPR011990">
    <property type="entry name" value="TPR-like_helical_dom_sf"/>
</dbReference>
<dbReference type="InterPro" id="IPR052658">
    <property type="entry name" value="TPR-containing"/>
</dbReference>
<evidence type="ECO:0000313" key="3">
    <source>
        <dbReference type="Proteomes" id="UP000007799"/>
    </source>
</evidence>
<dbReference type="SUPFAM" id="SSF48452">
    <property type="entry name" value="TPR-like"/>
    <property type="match status" value="1"/>
</dbReference>
<dbReference type="eggNOG" id="KOG0553">
    <property type="taxonomic scope" value="Eukaryota"/>
</dbReference>
<feature type="region of interest" description="Disordered" evidence="1">
    <location>
        <begin position="168"/>
        <end position="198"/>
    </location>
</feature>
<dbReference type="Gene3D" id="1.25.40.10">
    <property type="entry name" value="Tetratricopeptide repeat domain"/>
    <property type="match status" value="1"/>
</dbReference>
<organism evidence="3">
    <name type="scientific">Salpingoeca rosetta (strain ATCC 50818 / BSB-021)</name>
    <dbReference type="NCBI Taxonomy" id="946362"/>
    <lineage>
        <taxon>Eukaryota</taxon>
        <taxon>Choanoflagellata</taxon>
        <taxon>Craspedida</taxon>
        <taxon>Salpingoecidae</taxon>
        <taxon>Salpingoeca</taxon>
    </lineage>
</organism>
<dbReference type="EMBL" id="GL832956">
    <property type="protein sequence ID" value="EGD76006.1"/>
    <property type="molecule type" value="Genomic_DNA"/>
</dbReference>
<feature type="region of interest" description="Disordered" evidence="1">
    <location>
        <begin position="1"/>
        <end position="48"/>
    </location>
</feature>
<dbReference type="OMA" id="MAVCEDF"/>
<accession>F2TX97</accession>
<reference evidence="2" key="1">
    <citation type="submission" date="2009-08" db="EMBL/GenBank/DDBJ databases">
        <title>Annotation of Salpingoeca rosetta.</title>
        <authorList>
            <consortium name="The Broad Institute Genome Sequencing Platform"/>
            <person name="Russ C."/>
            <person name="Cuomo C."/>
            <person name="Burger G."/>
            <person name="Gray M.W."/>
            <person name="Holland P.W.H."/>
            <person name="King N."/>
            <person name="Lang F.B.F."/>
            <person name="Roger A.J."/>
            <person name="Ruiz-Trillo I."/>
            <person name="Young S.K."/>
            <person name="Zeng Q."/>
            <person name="Gargeya S."/>
            <person name="Alvarado L."/>
            <person name="Berlin A."/>
            <person name="Chapman S.B."/>
            <person name="Chen Z."/>
            <person name="Freedman E."/>
            <person name="Gellesch M."/>
            <person name="Goldberg J."/>
            <person name="Griggs A."/>
            <person name="Gujja S."/>
            <person name="Heilman E."/>
            <person name="Heiman D."/>
            <person name="Howarth C."/>
            <person name="Mehta T."/>
            <person name="Neiman D."/>
            <person name="Pearson M."/>
            <person name="Roberts A."/>
            <person name="Saif S."/>
            <person name="Shea T."/>
            <person name="Shenoy N."/>
            <person name="Sisk P."/>
            <person name="Stolte C."/>
            <person name="Sykes S."/>
            <person name="White J."/>
            <person name="Yandava C."/>
            <person name="Haas B."/>
            <person name="Nusbaum C."/>
            <person name="Birren B."/>
        </authorList>
    </citation>
    <scope>NUCLEOTIDE SEQUENCE [LARGE SCALE GENOMIC DNA]</scope>
    <source>
        <strain evidence="2">ATCC 50818</strain>
    </source>
</reference>
<dbReference type="KEGG" id="sre:PTSG_11632"/>
<feature type="region of interest" description="Disordered" evidence="1">
    <location>
        <begin position="210"/>
        <end position="230"/>
    </location>
</feature>
<dbReference type="STRING" id="946362.F2TX97"/>
<name>F2TX97_SALR5</name>
<gene>
    <name evidence="2" type="ORF">PTSG_11632</name>
</gene>
<evidence type="ECO:0000256" key="1">
    <source>
        <dbReference type="SAM" id="MobiDB-lite"/>
    </source>
</evidence>
<evidence type="ECO:0008006" key="4">
    <source>
        <dbReference type="Google" id="ProtNLM"/>
    </source>
</evidence>
<feature type="compositionally biased region" description="Polar residues" evidence="1">
    <location>
        <begin position="176"/>
        <end position="187"/>
    </location>
</feature>
<keyword evidence="3" id="KW-1185">Reference proteome</keyword>